<name>A0A446C9A7_9BURK</name>
<evidence type="ECO:0000256" key="1">
    <source>
        <dbReference type="SAM" id="MobiDB-lite"/>
    </source>
</evidence>
<proteinExistence type="predicted"/>
<gene>
    <name evidence="2" type="ORF">AVE30378_01055</name>
</gene>
<protein>
    <submittedName>
        <fullName evidence="2">Uncharacterized protein</fullName>
    </submittedName>
</protein>
<sequence length="109" mass="11539">MNHNQIGQFAQASQPSMASSPVSAQQSSGEILDALEALASTIAKCEFAAQELMSRLGPVLSCTNDSQACGTAPFPQPDTQIARIVLENTHRVRALMTSIEDAGKRLALP</sequence>
<dbReference type="EMBL" id="UFQC01000004">
    <property type="protein sequence ID" value="SSW64353.1"/>
    <property type="molecule type" value="Genomic_DNA"/>
</dbReference>
<dbReference type="RefSeq" id="WP_129239721.1">
    <property type="nucleotide sequence ID" value="NZ_UFQC01000004.1"/>
</dbReference>
<reference evidence="2 3" key="1">
    <citation type="submission" date="2018-07" db="EMBL/GenBank/DDBJ databases">
        <authorList>
            <person name="Peeters C."/>
        </authorList>
    </citation>
    <scope>NUCLEOTIDE SEQUENCE [LARGE SCALE GENOMIC DNA]</scope>
    <source>
        <strain evidence="2 3">LMG 30378</strain>
    </source>
</reference>
<organism evidence="2 3">
    <name type="scientific">Achromobacter veterisilvae</name>
    <dbReference type="NCBI Taxonomy" id="2069367"/>
    <lineage>
        <taxon>Bacteria</taxon>
        <taxon>Pseudomonadati</taxon>
        <taxon>Pseudomonadota</taxon>
        <taxon>Betaproteobacteria</taxon>
        <taxon>Burkholderiales</taxon>
        <taxon>Alcaligenaceae</taxon>
        <taxon>Achromobacter</taxon>
    </lineage>
</organism>
<feature type="compositionally biased region" description="Low complexity" evidence="1">
    <location>
        <begin position="10"/>
        <end position="25"/>
    </location>
</feature>
<feature type="region of interest" description="Disordered" evidence="1">
    <location>
        <begin position="1"/>
        <end position="25"/>
    </location>
</feature>
<dbReference type="AlphaFoldDB" id="A0A446C9A7"/>
<evidence type="ECO:0000313" key="3">
    <source>
        <dbReference type="Proteomes" id="UP000289465"/>
    </source>
</evidence>
<dbReference type="Proteomes" id="UP000289465">
    <property type="component" value="Unassembled WGS sequence"/>
</dbReference>
<evidence type="ECO:0000313" key="2">
    <source>
        <dbReference type="EMBL" id="SSW64353.1"/>
    </source>
</evidence>
<accession>A0A446C9A7</accession>